<dbReference type="Gene3D" id="2.60.40.10">
    <property type="entry name" value="Immunoglobulins"/>
    <property type="match status" value="1"/>
</dbReference>
<dbReference type="Proteomes" id="UP000507470">
    <property type="component" value="Unassembled WGS sequence"/>
</dbReference>
<dbReference type="CDD" id="cd00063">
    <property type="entry name" value="FN3"/>
    <property type="match status" value="1"/>
</dbReference>
<dbReference type="OrthoDB" id="10335442at2759"/>
<feature type="signal peptide" evidence="1">
    <location>
        <begin position="1"/>
        <end position="18"/>
    </location>
</feature>
<name>A0A6J8CT05_MYTCO</name>
<dbReference type="InterPro" id="IPR036116">
    <property type="entry name" value="FN3_sf"/>
</dbReference>
<protein>
    <recommendedName>
        <fullName evidence="2">Fibronectin type-III domain-containing protein</fullName>
    </recommendedName>
</protein>
<feature type="chain" id="PRO_5026939170" description="Fibronectin type-III domain-containing protein" evidence="1">
    <location>
        <begin position="19"/>
        <end position="355"/>
    </location>
</feature>
<gene>
    <name evidence="3" type="ORF">MCOR_32408</name>
</gene>
<keyword evidence="4" id="KW-1185">Reference proteome</keyword>
<dbReference type="EMBL" id="CACVKT020005795">
    <property type="protein sequence ID" value="CAC5398010.1"/>
    <property type="molecule type" value="Genomic_DNA"/>
</dbReference>
<dbReference type="SUPFAM" id="SSF49265">
    <property type="entry name" value="Fibronectin type III"/>
    <property type="match status" value="1"/>
</dbReference>
<proteinExistence type="predicted"/>
<dbReference type="InterPro" id="IPR003961">
    <property type="entry name" value="FN3_dom"/>
</dbReference>
<reference evidence="3 4" key="1">
    <citation type="submission" date="2020-06" db="EMBL/GenBank/DDBJ databases">
        <authorList>
            <person name="Li R."/>
            <person name="Bekaert M."/>
        </authorList>
    </citation>
    <scope>NUCLEOTIDE SEQUENCE [LARGE SCALE GENOMIC DNA]</scope>
    <source>
        <strain evidence="4">wild</strain>
    </source>
</reference>
<feature type="domain" description="Fibronectin type-III" evidence="2">
    <location>
        <begin position="232"/>
        <end position="330"/>
    </location>
</feature>
<dbReference type="InterPro" id="IPR013783">
    <property type="entry name" value="Ig-like_fold"/>
</dbReference>
<evidence type="ECO:0000259" key="2">
    <source>
        <dbReference type="PROSITE" id="PS50853"/>
    </source>
</evidence>
<dbReference type="Pfam" id="PF00041">
    <property type="entry name" value="fn3"/>
    <property type="match status" value="1"/>
</dbReference>
<dbReference type="AlphaFoldDB" id="A0A6J8CT05"/>
<sequence>MDIFILLAFLQISSFNEAYDFTCPSQAHWNIRAKSMCEPQRNYTCLFNVTFGVNVYREICNRPRILNPGHKYVYQPNLNKATCSVTRYQPKIFETSGYSDCIYQKSLCNNLGQETFEYGNTTVDIKCICNTDRGYTFVMNSTNQCYCNPSTEDCSCYLGINPYNKTIGLKDIKCYDDMKMTRSPYLRDMFNNSRTIKIIQFDNFKYNLNYVPTNEYRKKAATSIGILLLSYSPRQFDIVECTDCSITIAWFIDVPDECLSYELDHRHQGTHDWSVGTFSSDDVLKGEDGRRMYELQNLLPKTYYECKLRSVSKHVKSQYSESITKQTLKLVSRCMQNIESLIKYAYHVELAGALY</sequence>
<evidence type="ECO:0000256" key="1">
    <source>
        <dbReference type="SAM" id="SignalP"/>
    </source>
</evidence>
<dbReference type="PROSITE" id="PS50853">
    <property type="entry name" value="FN3"/>
    <property type="match status" value="1"/>
</dbReference>
<evidence type="ECO:0000313" key="3">
    <source>
        <dbReference type="EMBL" id="CAC5398010.1"/>
    </source>
</evidence>
<accession>A0A6J8CT05</accession>
<keyword evidence="1" id="KW-0732">Signal</keyword>
<organism evidence="3 4">
    <name type="scientific">Mytilus coruscus</name>
    <name type="common">Sea mussel</name>
    <dbReference type="NCBI Taxonomy" id="42192"/>
    <lineage>
        <taxon>Eukaryota</taxon>
        <taxon>Metazoa</taxon>
        <taxon>Spiralia</taxon>
        <taxon>Lophotrochozoa</taxon>
        <taxon>Mollusca</taxon>
        <taxon>Bivalvia</taxon>
        <taxon>Autobranchia</taxon>
        <taxon>Pteriomorphia</taxon>
        <taxon>Mytilida</taxon>
        <taxon>Mytiloidea</taxon>
        <taxon>Mytilidae</taxon>
        <taxon>Mytilinae</taxon>
        <taxon>Mytilus</taxon>
    </lineage>
</organism>
<evidence type="ECO:0000313" key="4">
    <source>
        <dbReference type="Proteomes" id="UP000507470"/>
    </source>
</evidence>